<protein>
    <submittedName>
        <fullName evidence="2">Uncharacterized protein</fullName>
    </submittedName>
</protein>
<gene>
    <name evidence="2" type="ORF">GCM10009627_05500</name>
</gene>
<feature type="region of interest" description="Disordered" evidence="1">
    <location>
        <begin position="1"/>
        <end position="22"/>
    </location>
</feature>
<organism evidence="2 3">
    <name type="scientific">Curtobacterium herbarum</name>
    <dbReference type="NCBI Taxonomy" id="150122"/>
    <lineage>
        <taxon>Bacteria</taxon>
        <taxon>Bacillati</taxon>
        <taxon>Actinomycetota</taxon>
        <taxon>Actinomycetes</taxon>
        <taxon>Micrococcales</taxon>
        <taxon>Microbacteriaceae</taxon>
        <taxon>Curtobacterium</taxon>
    </lineage>
</organism>
<dbReference type="Proteomes" id="UP001501742">
    <property type="component" value="Unassembled WGS sequence"/>
</dbReference>
<accession>A0ABN1Z9G4</accession>
<dbReference type="EMBL" id="BAAAJX010000002">
    <property type="protein sequence ID" value="GAA1492204.1"/>
    <property type="molecule type" value="Genomic_DNA"/>
</dbReference>
<evidence type="ECO:0000313" key="2">
    <source>
        <dbReference type="EMBL" id="GAA1492204.1"/>
    </source>
</evidence>
<proteinExistence type="predicted"/>
<reference evidence="2 3" key="1">
    <citation type="journal article" date="2019" name="Int. J. Syst. Evol. Microbiol.">
        <title>The Global Catalogue of Microorganisms (GCM) 10K type strain sequencing project: providing services to taxonomists for standard genome sequencing and annotation.</title>
        <authorList>
            <consortium name="The Broad Institute Genomics Platform"/>
            <consortium name="The Broad Institute Genome Sequencing Center for Infectious Disease"/>
            <person name="Wu L."/>
            <person name="Ma J."/>
        </authorList>
    </citation>
    <scope>NUCLEOTIDE SEQUENCE [LARGE SCALE GENOMIC DNA]</scope>
    <source>
        <strain evidence="2 3">JCM 12140</strain>
    </source>
</reference>
<name>A0ABN1Z9G4_9MICO</name>
<keyword evidence="3" id="KW-1185">Reference proteome</keyword>
<sequence length="94" mass="10724">MRQRYTTHPDDAHGTSSCPMAHGTADAKRLVLPDRRHVETWVALEAARQRNTEEHRGGRVAEDLVGPEPRRERPSEFVRRSRVLRTSDAVERAA</sequence>
<feature type="region of interest" description="Disordered" evidence="1">
    <location>
        <begin position="49"/>
        <end position="79"/>
    </location>
</feature>
<evidence type="ECO:0000313" key="3">
    <source>
        <dbReference type="Proteomes" id="UP001501742"/>
    </source>
</evidence>
<evidence type="ECO:0000256" key="1">
    <source>
        <dbReference type="SAM" id="MobiDB-lite"/>
    </source>
</evidence>
<comment type="caution">
    <text evidence="2">The sequence shown here is derived from an EMBL/GenBank/DDBJ whole genome shotgun (WGS) entry which is preliminary data.</text>
</comment>